<proteinExistence type="predicted"/>
<name>X1KNH9_9ZZZZ</name>
<protein>
    <submittedName>
        <fullName evidence="1">Uncharacterized protein</fullName>
    </submittedName>
</protein>
<sequence>CVSLMKMSPLTAVLKCPHYEKGHYSNESERKAEVPSVKDGYRMQKYIKGSQ</sequence>
<accession>X1KNH9</accession>
<reference evidence="1" key="1">
    <citation type="journal article" date="2014" name="Front. Microbiol.">
        <title>High frequency of phylogenetically diverse reductive dehalogenase-homologous genes in deep subseafloor sedimentary metagenomes.</title>
        <authorList>
            <person name="Kawai M."/>
            <person name="Futagami T."/>
            <person name="Toyoda A."/>
            <person name="Takaki Y."/>
            <person name="Nishi S."/>
            <person name="Hori S."/>
            <person name="Arai W."/>
            <person name="Tsubouchi T."/>
            <person name="Morono Y."/>
            <person name="Uchiyama I."/>
            <person name="Ito T."/>
            <person name="Fujiyama A."/>
            <person name="Inagaki F."/>
            <person name="Takami H."/>
        </authorList>
    </citation>
    <scope>NUCLEOTIDE SEQUENCE</scope>
    <source>
        <strain evidence="1">Expedition CK06-06</strain>
    </source>
</reference>
<gene>
    <name evidence="1" type="ORF">S06H3_17561</name>
</gene>
<evidence type="ECO:0000313" key="1">
    <source>
        <dbReference type="EMBL" id="GAI08243.1"/>
    </source>
</evidence>
<organism evidence="1">
    <name type="scientific">marine sediment metagenome</name>
    <dbReference type="NCBI Taxonomy" id="412755"/>
    <lineage>
        <taxon>unclassified sequences</taxon>
        <taxon>metagenomes</taxon>
        <taxon>ecological metagenomes</taxon>
    </lineage>
</organism>
<comment type="caution">
    <text evidence="1">The sequence shown here is derived from an EMBL/GenBank/DDBJ whole genome shotgun (WGS) entry which is preliminary data.</text>
</comment>
<dbReference type="EMBL" id="BARV01008789">
    <property type="protein sequence ID" value="GAI08243.1"/>
    <property type="molecule type" value="Genomic_DNA"/>
</dbReference>
<feature type="non-terminal residue" evidence="1">
    <location>
        <position position="1"/>
    </location>
</feature>
<dbReference type="AlphaFoldDB" id="X1KNH9"/>